<dbReference type="Proteomes" id="UP000023152">
    <property type="component" value="Unassembled WGS sequence"/>
</dbReference>
<name>X6NUR0_RETFI</name>
<dbReference type="AlphaFoldDB" id="X6NUR0"/>
<evidence type="ECO:0000256" key="1">
    <source>
        <dbReference type="SAM" id="MobiDB-lite"/>
    </source>
</evidence>
<reference evidence="2 3" key="1">
    <citation type="journal article" date="2013" name="Curr. Biol.">
        <title>The Genome of the Foraminiferan Reticulomyxa filosa.</title>
        <authorList>
            <person name="Glockner G."/>
            <person name="Hulsmann N."/>
            <person name="Schleicher M."/>
            <person name="Noegel A.A."/>
            <person name="Eichinger L."/>
            <person name="Gallinger C."/>
            <person name="Pawlowski J."/>
            <person name="Sierra R."/>
            <person name="Euteneuer U."/>
            <person name="Pillet L."/>
            <person name="Moustafa A."/>
            <person name="Platzer M."/>
            <person name="Groth M."/>
            <person name="Szafranski K."/>
            <person name="Schliwa M."/>
        </authorList>
    </citation>
    <scope>NUCLEOTIDE SEQUENCE [LARGE SCALE GENOMIC DNA]</scope>
</reference>
<organism evidence="2 3">
    <name type="scientific">Reticulomyxa filosa</name>
    <dbReference type="NCBI Taxonomy" id="46433"/>
    <lineage>
        <taxon>Eukaryota</taxon>
        <taxon>Sar</taxon>
        <taxon>Rhizaria</taxon>
        <taxon>Retaria</taxon>
        <taxon>Foraminifera</taxon>
        <taxon>Monothalamids</taxon>
        <taxon>Reticulomyxidae</taxon>
        <taxon>Reticulomyxa</taxon>
    </lineage>
</organism>
<accession>X6NUR0</accession>
<keyword evidence="3" id="KW-1185">Reference proteome</keyword>
<gene>
    <name evidence="2" type="ORF">RFI_07474</name>
</gene>
<dbReference type="EMBL" id="ASPP01005928">
    <property type="protein sequence ID" value="ETO29643.1"/>
    <property type="molecule type" value="Genomic_DNA"/>
</dbReference>
<evidence type="ECO:0000313" key="3">
    <source>
        <dbReference type="Proteomes" id="UP000023152"/>
    </source>
</evidence>
<evidence type="ECO:0000313" key="2">
    <source>
        <dbReference type="EMBL" id="ETO29643.1"/>
    </source>
</evidence>
<proteinExistence type="predicted"/>
<comment type="caution">
    <text evidence="2">The sequence shown here is derived from an EMBL/GenBank/DDBJ whole genome shotgun (WGS) entry which is preliminary data.</text>
</comment>
<protein>
    <submittedName>
        <fullName evidence="2">Uncharacterized protein</fullName>
    </submittedName>
</protein>
<feature type="region of interest" description="Disordered" evidence="1">
    <location>
        <begin position="357"/>
        <end position="393"/>
    </location>
</feature>
<sequence length="393" mass="44602">MNKFSYIEITKFKNLSKRIFVIVKNVHKQQNKGGIPGSLIMASESENEYIGITRYAADLKKKRKKTPEFESSDAEPRECVVHITAKNDTLSITVCDLERLFEITMDEKKLGDHVYTKKKKNTKNITSVQMKQTGCSKCSWPRYFEMLWQTLHLSKKGQSDGNNDNKENEPNGGDAIANVYIEMGKGAAHVILHLDYFVDHSITLPGQIQLNLVDSFLRSPVFQHQKIISLFKIAMSCNEVHTPLAESTESVERSNAKEIKNEQSEANVPLCQYLQVKKQLDDLQLKIGQMIAQNSQLRDTLSQVILSSWNIPFQVLRFFFLPLSFVGRILFNFIGITHIQKDGGLLSNTFGLDTLMPAKNKSAPGPKKTKKDMDVINPRRKKQRTAGGFKFGQ</sequence>